<dbReference type="Gene3D" id="1.25.10.10">
    <property type="entry name" value="Leucine-rich Repeat Variant"/>
    <property type="match status" value="2"/>
</dbReference>
<dbReference type="PROSITE" id="PS50077">
    <property type="entry name" value="HEAT_REPEAT"/>
    <property type="match status" value="2"/>
</dbReference>
<dbReference type="SUPFAM" id="SSF160387">
    <property type="entry name" value="NosL/MerB-like"/>
    <property type="match status" value="1"/>
</dbReference>
<dbReference type="SUPFAM" id="SSF48371">
    <property type="entry name" value="ARM repeat"/>
    <property type="match status" value="1"/>
</dbReference>
<dbReference type="Gene3D" id="3.40.190.10">
    <property type="entry name" value="Periplasmic binding protein-like II"/>
    <property type="match status" value="2"/>
</dbReference>
<dbReference type="SMART" id="SM00185">
    <property type="entry name" value="ARM"/>
    <property type="match status" value="4"/>
</dbReference>
<keyword evidence="2" id="KW-1185">Reference proteome</keyword>
<accession>A0ABZ2K8G3</accession>
<dbReference type="SMART" id="SM00567">
    <property type="entry name" value="EZ_HEAT"/>
    <property type="match status" value="8"/>
</dbReference>
<evidence type="ECO:0000313" key="1">
    <source>
        <dbReference type="EMBL" id="WXA93653.1"/>
    </source>
</evidence>
<dbReference type="PANTHER" id="PTHR30024:SF45">
    <property type="entry name" value="ABC TRANSPORTER SUBSTRATE-BINDING PROTEIN"/>
    <property type="match status" value="1"/>
</dbReference>
<dbReference type="EMBL" id="CP089982">
    <property type="protein sequence ID" value="WXA93653.1"/>
    <property type="molecule type" value="Genomic_DNA"/>
</dbReference>
<reference evidence="1 2" key="1">
    <citation type="submission" date="2021-12" db="EMBL/GenBank/DDBJ databases">
        <title>Discovery of the Pendulisporaceae a myxobacterial family with distinct sporulation behavior and unique specialized metabolism.</title>
        <authorList>
            <person name="Garcia R."/>
            <person name="Popoff A."/>
            <person name="Bader C.D."/>
            <person name="Loehr J."/>
            <person name="Walesch S."/>
            <person name="Walt C."/>
            <person name="Boldt J."/>
            <person name="Bunk B."/>
            <person name="Haeckl F.J.F.P.J."/>
            <person name="Gunesch A.P."/>
            <person name="Birkelbach J."/>
            <person name="Nuebel U."/>
            <person name="Pietschmann T."/>
            <person name="Bach T."/>
            <person name="Mueller R."/>
        </authorList>
    </citation>
    <scope>NUCLEOTIDE SEQUENCE [LARGE SCALE GENOMIC DNA]</scope>
    <source>
        <strain evidence="1 2">MSr12523</strain>
    </source>
</reference>
<name>A0ABZ2K8G3_9BACT</name>
<sequence length="771" mass="83802">MAVEFAPSFLSRLTDPDASIRQLALIELEWLSSSDAVAGEELFEVLVAKVRDPDPTVRSLAVARLEDLGDARAVPALVSALEDEDEKVRETALTALREFRTEAGAAALLPGMAHPSAQVREAVIIALREHRDPRAVEPLLRATADESPRVRREAVVTLAYLRRPESVSALRERLRDPEASVRKVAIGALDFFNSPALVPDFIEVLRDDDWQVRREAAIVLGRSKVSQGIPALLEALEDRYWQVRKEAISSLGKLGATAASGALIALLHDDTPDIRKAAAQALGELRARSAAPTLTRLANDADAEVRKAARHALGLLLVLVLFVLGGCKRSEGEKPQEVIRISFGVQDSTISCATGGILVRELGLLDKYLPKTGRYANAKYEVEWKSFTSGPPITTDMVAGKIDIGLLGDFPSVANADAFRKLGKHSYYTAIIAGSVDGNGNAVLVPSDSPVTSLSELKGKQISVPFGSSAHGTLVRAIRDLGWDPDKDVTLVSQAPEVGGTALRGHKIDAHADFVPYGELFQFRKYARKIYEGGTAHVPTSVGVVARDEFADRYPEVLVGYLRATLEADRLFTEEPEKYSELVQKVSGVDAEVVYMFQGPLGLQTRDYTLKPEYRKGLETAVATLALLKKDLNVDVNAFVVDRFIRQAAKESGLDYDARIRNYAPLPIAGVDITEPKLVAQIWVKDEPKVRAYATIGAALSALGELTAGGKSTRAFYVHDRNTGSKLFADFAYFVRSGSEIAAFLLKKDAETWSRGHGNAPVVSFDGLRKS</sequence>
<protein>
    <submittedName>
        <fullName evidence="1">HEAT repeat domain-containing protein</fullName>
    </submittedName>
</protein>
<proteinExistence type="predicted"/>
<dbReference type="InterPro" id="IPR004155">
    <property type="entry name" value="PBS_lyase_HEAT"/>
</dbReference>
<dbReference type="InterPro" id="IPR016024">
    <property type="entry name" value="ARM-type_fold"/>
</dbReference>
<dbReference type="RefSeq" id="WP_394844253.1">
    <property type="nucleotide sequence ID" value="NZ_CP089982.1"/>
</dbReference>
<dbReference type="PANTHER" id="PTHR30024">
    <property type="entry name" value="ALIPHATIC SULFONATES-BINDING PROTEIN-RELATED"/>
    <property type="match status" value="1"/>
</dbReference>
<dbReference type="SUPFAM" id="SSF53850">
    <property type="entry name" value="Periplasmic binding protein-like II"/>
    <property type="match status" value="1"/>
</dbReference>
<evidence type="ECO:0000313" key="2">
    <source>
        <dbReference type="Proteomes" id="UP001379533"/>
    </source>
</evidence>
<dbReference type="Pfam" id="PF13646">
    <property type="entry name" value="HEAT_2"/>
    <property type="match status" value="3"/>
</dbReference>
<dbReference type="InterPro" id="IPR011989">
    <property type="entry name" value="ARM-like"/>
</dbReference>
<dbReference type="Proteomes" id="UP001379533">
    <property type="component" value="Chromosome"/>
</dbReference>
<dbReference type="Pfam" id="PF13379">
    <property type="entry name" value="NMT1_2"/>
    <property type="match status" value="1"/>
</dbReference>
<organism evidence="1 2">
    <name type="scientific">Pendulispora brunnea</name>
    <dbReference type="NCBI Taxonomy" id="2905690"/>
    <lineage>
        <taxon>Bacteria</taxon>
        <taxon>Pseudomonadati</taxon>
        <taxon>Myxococcota</taxon>
        <taxon>Myxococcia</taxon>
        <taxon>Myxococcales</taxon>
        <taxon>Sorangiineae</taxon>
        <taxon>Pendulisporaceae</taxon>
        <taxon>Pendulispora</taxon>
    </lineage>
</organism>
<dbReference type="InterPro" id="IPR000225">
    <property type="entry name" value="Armadillo"/>
</dbReference>
<dbReference type="InterPro" id="IPR021133">
    <property type="entry name" value="HEAT_type_2"/>
</dbReference>
<gene>
    <name evidence="1" type="ORF">LZC95_45270</name>
</gene>